<keyword evidence="3" id="KW-0732">Signal</keyword>
<gene>
    <name evidence="4" type="ORF">DPMN_095084</name>
</gene>
<evidence type="ECO:0000256" key="2">
    <source>
        <dbReference type="SAM" id="Phobius"/>
    </source>
</evidence>
<proteinExistence type="predicted"/>
<feature type="signal peptide" evidence="3">
    <location>
        <begin position="1"/>
        <end position="24"/>
    </location>
</feature>
<reference evidence="4" key="1">
    <citation type="journal article" date="2019" name="bioRxiv">
        <title>The Genome of the Zebra Mussel, Dreissena polymorpha: A Resource for Invasive Species Research.</title>
        <authorList>
            <person name="McCartney M.A."/>
            <person name="Auch B."/>
            <person name="Kono T."/>
            <person name="Mallez S."/>
            <person name="Zhang Y."/>
            <person name="Obille A."/>
            <person name="Becker A."/>
            <person name="Abrahante J.E."/>
            <person name="Garbe J."/>
            <person name="Badalamenti J.P."/>
            <person name="Herman A."/>
            <person name="Mangelson H."/>
            <person name="Liachko I."/>
            <person name="Sullivan S."/>
            <person name="Sone E.D."/>
            <person name="Koren S."/>
            <person name="Silverstein K.A.T."/>
            <person name="Beckman K.B."/>
            <person name="Gohl D.M."/>
        </authorList>
    </citation>
    <scope>NUCLEOTIDE SEQUENCE</scope>
    <source>
        <strain evidence="4">Duluth1</strain>
        <tissue evidence="4">Whole animal</tissue>
    </source>
</reference>
<keyword evidence="2" id="KW-1133">Transmembrane helix</keyword>
<comment type="caution">
    <text evidence="4">The sequence shown here is derived from an EMBL/GenBank/DDBJ whole genome shotgun (WGS) entry which is preliminary data.</text>
</comment>
<feature type="chain" id="PRO_5038910733" evidence="3">
    <location>
        <begin position="25"/>
        <end position="166"/>
    </location>
</feature>
<keyword evidence="2" id="KW-0812">Transmembrane</keyword>
<organism evidence="4 5">
    <name type="scientific">Dreissena polymorpha</name>
    <name type="common">Zebra mussel</name>
    <name type="synonym">Mytilus polymorpha</name>
    <dbReference type="NCBI Taxonomy" id="45954"/>
    <lineage>
        <taxon>Eukaryota</taxon>
        <taxon>Metazoa</taxon>
        <taxon>Spiralia</taxon>
        <taxon>Lophotrochozoa</taxon>
        <taxon>Mollusca</taxon>
        <taxon>Bivalvia</taxon>
        <taxon>Autobranchia</taxon>
        <taxon>Heteroconchia</taxon>
        <taxon>Euheterodonta</taxon>
        <taxon>Imparidentia</taxon>
        <taxon>Neoheterodontei</taxon>
        <taxon>Myida</taxon>
        <taxon>Dreissenoidea</taxon>
        <taxon>Dreissenidae</taxon>
        <taxon>Dreissena</taxon>
    </lineage>
</organism>
<feature type="compositionally biased region" description="Pro residues" evidence="1">
    <location>
        <begin position="150"/>
        <end position="166"/>
    </location>
</feature>
<keyword evidence="5" id="KW-1185">Reference proteome</keyword>
<name>A0A9D4L7A9_DREPO</name>
<accession>A0A9D4L7A9</accession>
<evidence type="ECO:0000256" key="1">
    <source>
        <dbReference type="SAM" id="MobiDB-lite"/>
    </source>
</evidence>
<dbReference type="Proteomes" id="UP000828390">
    <property type="component" value="Unassembled WGS sequence"/>
</dbReference>
<dbReference type="EMBL" id="JAIWYP010000003">
    <property type="protein sequence ID" value="KAH3852573.1"/>
    <property type="molecule type" value="Genomic_DNA"/>
</dbReference>
<reference evidence="4" key="2">
    <citation type="submission" date="2020-11" db="EMBL/GenBank/DDBJ databases">
        <authorList>
            <person name="McCartney M.A."/>
            <person name="Auch B."/>
            <person name="Kono T."/>
            <person name="Mallez S."/>
            <person name="Becker A."/>
            <person name="Gohl D.M."/>
            <person name="Silverstein K.A.T."/>
            <person name="Koren S."/>
            <person name="Bechman K.B."/>
            <person name="Herman A."/>
            <person name="Abrahante J.E."/>
            <person name="Garbe J."/>
        </authorList>
    </citation>
    <scope>NUCLEOTIDE SEQUENCE</scope>
    <source>
        <strain evidence="4">Duluth1</strain>
        <tissue evidence="4">Whole animal</tissue>
    </source>
</reference>
<dbReference type="AlphaFoldDB" id="A0A9D4L7A9"/>
<feature type="region of interest" description="Disordered" evidence="1">
    <location>
        <begin position="126"/>
        <end position="166"/>
    </location>
</feature>
<protein>
    <submittedName>
        <fullName evidence="4">Uncharacterized protein</fullName>
    </submittedName>
</protein>
<sequence>MDFLFRSLATLVVCLTLCFKEVAASEVCWTGGLKLEDCKWGCCDGSDGYSTCCEQTNAGLIAGAVLGSLVLVAIVVSIVVCCVCCVRRSPGASGQVLGNATPVQAAVVTSSNMTYGQPQPYPMQTTQMASVSAPPLQSSGVHTGSKMGSEPPPYLMQPSSYPPPRY</sequence>
<evidence type="ECO:0000313" key="4">
    <source>
        <dbReference type="EMBL" id="KAH3852573.1"/>
    </source>
</evidence>
<feature type="transmembrane region" description="Helical" evidence="2">
    <location>
        <begin position="60"/>
        <end position="86"/>
    </location>
</feature>
<keyword evidence="2" id="KW-0472">Membrane</keyword>
<evidence type="ECO:0000313" key="5">
    <source>
        <dbReference type="Proteomes" id="UP000828390"/>
    </source>
</evidence>
<evidence type="ECO:0000256" key="3">
    <source>
        <dbReference type="SAM" id="SignalP"/>
    </source>
</evidence>